<evidence type="ECO:0000313" key="11">
    <source>
        <dbReference type="Proteomes" id="UP000077748"/>
    </source>
</evidence>
<evidence type="ECO:0000256" key="5">
    <source>
        <dbReference type="ARBA" id="ARBA00036820"/>
    </source>
</evidence>
<dbReference type="RefSeq" id="WP_064582224.1">
    <property type="nucleotide sequence ID" value="NZ_CP015878.1"/>
</dbReference>
<organism evidence="10 11">
    <name type="scientific">Pseudomonas citronellolis</name>
    <dbReference type="NCBI Taxonomy" id="53408"/>
    <lineage>
        <taxon>Bacteria</taxon>
        <taxon>Pseudomonadati</taxon>
        <taxon>Pseudomonadota</taxon>
        <taxon>Gammaproteobacteria</taxon>
        <taxon>Pseudomonadales</taxon>
        <taxon>Pseudomonadaceae</taxon>
        <taxon>Pseudomonas</taxon>
    </lineage>
</organism>
<dbReference type="PANTHER" id="PTHR21064:SF1">
    <property type="entry name" value="HYDROXYLYSINE KINASE"/>
    <property type="match status" value="1"/>
</dbReference>
<reference evidence="10 11" key="1">
    <citation type="submission" date="2016-05" db="EMBL/GenBank/DDBJ databases">
        <title>Genome Sequence of Pseudomonas citronellolis Strain SJTE-3, an Estrogens and Persistent Organic Pollutants degradation strain.</title>
        <authorList>
            <person name="Liang R."/>
        </authorList>
    </citation>
    <scope>NUCLEOTIDE SEQUENCE [LARGE SCALE GENOMIC DNA]</scope>
    <source>
        <strain evidence="10 11">SJTE-3</strain>
    </source>
</reference>
<dbReference type="SUPFAM" id="SSF56112">
    <property type="entry name" value="Protein kinase-like (PK-like)"/>
    <property type="match status" value="1"/>
</dbReference>
<dbReference type="InterPro" id="IPR002575">
    <property type="entry name" value="Aminoglycoside_PTrfase"/>
</dbReference>
<keyword evidence="3 10" id="KW-0808">Transferase</keyword>
<comment type="function">
    <text evidence="6">Catalyzes the GTP-dependent phosphorylation of 5-hydroxy-L-lysine.</text>
</comment>
<name>A0A1A9K8A7_9PSED</name>
<dbReference type="Gene3D" id="3.90.1200.10">
    <property type="match status" value="1"/>
</dbReference>
<feature type="domain" description="Aminoglycoside phosphotransferase" evidence="9">
    <location>
        <begin position="43"/>
        <end position="276"/>
    </location>
</feature>
<evidence type="ECO:0000256" key="8">
    <source>
        <dbReference type="ARBA" id="ARBA00040505"/>
    </source>
</evidence>
<sequence>MPLTALAHDPLLEAAPAQVTPDQAAAIARDCFGLEGPLRRLAGERDLNFQIGAHDSASRLLKLSHPLEDPQVVDFHNRALLRVQQADPNLPVQRVYPALDGQYQTWVEVDGQRMLARLMSFVEGLPLHRVPQRSTALRRNLGEALARLDLALHGYQHPASGHELLWDLQHAQRLRPLLRHIDDGELRGLVERALDNFEEHALPRLPTLRAQVIHNDLNPHNVIVDAAHPERLRNILDFGDMVHAPLVNDLGVAAAYQLGSEGDVLAPALEFIAAYHARNPLLEAEQDILCDLMATRLVLTLGITAWRASLHPENRDYILRNARQARASLQGLAGLSRSEARERIARACHEESPA</sequence>
<gene>
    <name evidence="10" type="ORF">A9C11_07335</name>
</gene>
<evidence type="ECO:0000256" key="7">
    <source>
        <dbReference type="ARBA" id="ARBA00038873"/>
    </source>
</evidence>
<evidence type="ECO:0000256" key="3">
    <source>
        <dbReference type="ARBA" id="ARBA00022679"/>
    </source>
</evidence>
<comment type="catalytic activity">
    <reaction evidence="5">
        <text>(5R)-5-hydroxy-L-lysine + GTP = (5R)-5-phosphooxy-L-lysine + GDP + H(+)</text>
        <dbReference type="Rhea" id="RHEA:19049"/>
        <dbReference type="ChEBI" id="CHEBI:15378"/>
        <dbReference type="ChEBI" id="CHEBI:37565"/>
        <dbReference type="ChEBI" id="CHEBI:57882"/>
        <dbReference type="ChEBI" id="CHEBI:58189"/>
        <dbReference type="ChEBI" id="CHEBI:58357"/>
        <dbReference type="EC" id="2.7.1.81"/>
    </reaction>
</comment>
<dbReference type="Pfam" id="PF01636">
    <property type="entry name" value="APH"/>
    <property type="match status" value="1"/>
</dbReference>
<evidence type="ECO:0000259" key="9">
    <source>
        <dbReference type="Pfam" id="PF01636"/>
    </source>
</evidence>
<dbReference type="InterPro" id="IPR050249">
    <property type="entry name" value="Pseudomonas-type_ThrB"/>
</dbReference>
<evidence type="ECO:0000313" key="10">
    <source>
        <dbReference type="EMBL" id="ANI13815.1"/>
    </source>
</evidence>
<proteinExistence type="predicted"/>
<dbReference type="EMBL" id="CP015878">
    <property type="protein sequence ID" value="ANI13815.1"/>
    <property type="molecule type" value="Genomic_DNA"/>
</dbReference>
<dbReference type="InterPro" id="IPR011009">
    <property type="entry name" value="Kinase-like_dom_sf"/>
</dbReference>
<dbReference type="GO" id="GO:0047992">
    <property type="term" value="F:hydroxylysine kinase activity"/>
    <property type="evidence" value="ECO:0007669"/>
    <property type="project" value="UniProtKB-EC"/>
</dbReference>
<evidence type="ECO:0000256" key="6">
    <source>
        <dbReference type="ARBA" id="ARBA00037368"/>
    </source>
</evidence>
<evidence type="ECO:0000256" key="1">
    <source>
        <dbReference type="ARBA" id="ARBA00004496"/>
    </source>
</evidence>
<keyword evidence="4" id="KW-0418">Kinase</keyword>
<dbReference type="AlphaFoldDB" id="A0A1A9K8A7"/>
<dbReference type="GO" id="GO:0005737">
    <property type="term" value="C:cytoplasm"/>
    <property type="evidence" value="ECO:0007669"/>
    <property type="project" value="UniProtKB-SubCell"/>
</dbReference>
<evidence type="ECO:0000256" key="4">
    <source>
        <dbReference type="ARBA" id="ARBA00022777"/>
    </source>
</evidence>
<accession>A0A1A9K8A7</accession>
<comment type="subcellular location">
    <subcellularLocation>
        <location evidence="1">Cytoplasm</location>
    </subcellularLocation>
</comment>
<dbReference type="EC" id="2.7.1.81" evidence="7"/>
<keyword evidence="2" id="KW-0963">Cytoplasm</keyword>
<dbReference type="Proteomes" id="UP000077748">
    <property type="component" value="Chromosome"/>
</dbReference>
<protein>
    <recommendedName>
        <fullName evidence="8">Hydroxylysine kinase</fullName>
        <ecNumber evidence="7">2.7.1.81</ecNumber>
    </recommendedName>
</protein>
<evidence type="ECO:0000256" key="2">
    <source>
        <dbReference type="ARBA" id="ARBA00022490"/>
    </source>
</evidence>
<dbReference type="PANTHER" id="PTHR21064">
    <property type="entry name" value="AMINOGLYCOSIDE PHOSPHOTRANSFERASE DOMAIN-CONTAINING PROTEIN-RELATED"/>
    <property type="match status" value="1"/>
</dbReference>